<keyword evidence="3" id="KW-0813">Transport</keyword>
<feature type="transmembrane region" description="Helical" evidence="17">
    <location>
        <begin position="261"/>
        <end position="280"/>
    </location>
</feature>
<evidence type="ECO:0000313" key="20">
    <source>
        <dbReference type="EMBL" id="ALI51163.1"/>
    </source>
</evidence>
<proteinExistence type="evidence at transcript level"/>
<evidence type="ECO:0000256" key="4">
    <source>
        <dbReference type="ARBA" id="ARBA00022449"/>
    </source>
</evidence>
<reference evidence="24" key="3">
    <citation type="journal article" date="2002" name="Genome Biol.">
        <title>Annotation of the Drosophila melanogaster euchromatic genome: a systematic review.</title>
        <authorList>
            <person name="Misra S."/>
            <person name="Crosby M.A."/>
            <person name="Mungall C.J."/>
            <person name="Matthews B.B."/>
            <person name="Campbell K.S."/>
            <person name="Hradecky P."/>
            <person name="Huang Y."/>
            <person name="Kaminker J.S."/>
            <person name="Millburn G.H."/>
            <person name="Prochnik S.E."/>
            <person name="Smith C.D."/>
            <person name="Tupy J.L."/>
            <person name="Whitfied E.J."/>
            <person name="Bayraktaroglu L."/>
            <person name="Berman B.P."/>
            <person name="Bettencourt B.R."/>
            <person name="Celniker S.E."/>
            <person name="de Grey A.D."/>
            <person name="Drysdale R.A."/>
            <person name="Harris N.L."/>
            <person name="Richter J."/>
            <person name="Russo S."/>
            <person name="Schroeder A.J."/>
            <person name="Shu S.Q."/>
            <person name="Stapleton M."/>
            <person name="Yamada C."/>
            <person name="Ashburner M."/>
            <person name="Gelbart W.M."/>
            <person name="Rubin G.M."/>
            <person name="Lewis S.E."/>
        </authorList>
    </citation>
    <scope>GENOME REANNOTATION</scope>
    <source>
        <strain evidence="24">Berkeley</strain>
    </source>
</reference>
<dbReference type="Gene3D" id="1.20.1420.30">
    <property type="entry name" value="NCX, central ion-binding region"/>
    <property type="match status" value="2"/>
</dbReference>
<reference evidence="21 24" key="1">
    <citation type="journal article" date="2000" name="Science">
        <title>The genome sequence of Drosophila melanogaster.</title>
        <authorList>
            <person name="Adams M.D."/>
            <person name="Celniker S.E."/>
            <person name="Holt R.A."/>
            <person name="Evans C.A."/>
            <person name="Gocayne J.D."/>
            <person name="Amanatides P.G."/>
            <person name="Scherer S.E."/>
            <person name="Li P.W."/>
            <person name="Hoskins R.A."/>
            <person name="Galle R.F."/>
            <person name="George R.A."/>
            <person name="Lewis S.E."/>
            <person name="Richards S."/>
            <person name="Ashburner M."/>
            <person name="Henderson S.N."/>
            <person name="Sutton G.G."/>
            <person name="Wortman J.R."/>
            <person name="Yandell M.D."/>
            <person name="Zhang Q."/>
            <person name="Chen L.X."/>
            <person name="Brandon R.C."/>
            <person name="Rogers Y.H."/>
            <person name="Blazej R.G."/>
            <person name="Champe M."/>
            <person name="Pfeiffer B.D."/>
            <person name="Wan K.H."/>
            <person name="Doyle C."/>
            <person name="Baxter E.G."/>
            <person name="Helt G."/>
            <person name="Nelson C.R."/>
            <person name="Gabor G.L."/>
            <person name="Abril J.F."/>
            <person name="Agbayani A."/>
            <person name="An H.J."/>
            <person name="Andrews-Pfannkoch C."/>
            <person name="Baldwin D."/>
            <person name="Ballew R.M."/>
            <person name="Basu A."/>
            <person name="Baxendale J."/>
            <person name="Bayraktaroglu L."/>
            <person name="Beasley E.M."/>
            <person name="Beeson K.Y."/>
            <person name="Benos P.V."/>
            <person name="Berman B.P."/>
            <person name="Bhandari D."/>
            <person name="Bolshakov S."/>
            <person name="Borkova D."/>
            <person name="Botchan M.R."/>
            <person name="Bouck J."/>
            <person name="Brokstein P."/>
            <person name="Brottier P."/>
            <person name="Burtis K.C."/>
            <person name="Busam D.A."/>
            <person name="Butler H."/>
            <person name="Cadieu E."/>
            <person name="Center A."/>
            <person name="Chandra I."/>
            <person name="Cherry J.M."/>
            <person name="Cawley S."/>
            <person name="Dahlke C."/>
            <person name="Davenport L.B."/>
            <person name="Davies P."/>
            <person name="de Pablos B."/>
            <person name="Delcher A."/>
            <person name="Deng Z."/>
            <person name="Mays A.D."/>
            <person name="Dew I."/>
            <person name="Dietz S.M."/>
            <person name="Dodson K."/>
            <person name="Doup L.E."/>
            <person name="Downes M."/>
            <person name="Dugan-Rocha S."/>
            <person name="Dunkov B.C."/>
            <person name="Dunn P."/>
            <person name="Durbin K.J."/>
            <person name="Evangelista C.C."/>
            <person name="Ferraz C."/>
            <person name="Ferriera S."/>
            <person name="Fleischmann W."/>
            <person name="Fosler C."/>
            <person name="Gabrielian A.E."/>
            <person name="Garg N.S."/>
            <person name="Gelbart W.M."/>
            <person name="Glasser K."/>
            <person name="Glodek A."/>
            <person name="Gong F."/>
            <person name="Gorrell J.H."/>
            <person name="Gu Z."/>
            <person name="Guan P."/>
            <person name="Harris M."/>
            <person name="Harris N.L."/>
            <person name="Harvey D."/>
            <person name="Heiman T.J."/>
            <person name="Hernandez J.R."/>
            <person name="Houck J."/>
            <person name="Hostin D."/>
            <person name="Houston K.A."/>
            <person name="Howland T.J."/>
            <person name="Wei M.H."/>
            <person name="Ibegwam C."/>
            <person name="Jalali M."/>
            <person name="Kalush F."/>
            <person name="Karpen G.H."/>
            <person name="Ke Z."/>
            <person name="Kennison J.A."/>
            <person name="Ketchum K.A."/>
            <person name="Kimmel B.E."/>
            <person name="Kodira C.D."/>
            <person name="Kraft C."/>
            <person name="Kravitz S."/>
            <person name="Kulp D."/>
            <person name="Lai Z."/>
            <person name="Lasko P."/>
            <person name="Lei Y."/>
            <person name="Levitsky A.A."/>
            <person name="Li J."/>
            <person name="Li Z."/>
            <person name="Liang Y."/>
            <person name="Lin X."/>
            <person name="Liu X."/>
            <person name="Mattei B."/>
            <person name="McIntosh T.C."/>
            <person name="McLeod M.P."/>
            <person name="McPherson D."/>
            <person name="Merkulov G."/>
            <person name="Milshina N.V."/>
            <person name="Mobarry C."/>
            <person name="Morris J."/>
            <person name="Moshrefi A."/>
            <person name="Mount S.M."/>
            <person name="Moy M."/>
            <person name="Murphy B."/>
            <person name="Murphy L."/>
            <person name="Muzny D.M."/>
            <person name="Nelson D.L."/>
            <person name="Nelson D.R."/>
            <person name="Nelson K.A."/>
            <person name="Nixon K."/>
            <person name="Nusskern D.R."/>
            <person name="Pacleb J.M."/>
            <person name="Palazzolo M."/>
            <person name="Pittman G.S."/>
            <person name="Pan S."/>
            <person name="Pollard J."/>
            <person name="Puri V."/>
            <person name="Reese M.G."/>
            <person name="Reinert K."/>
            <person name="Remington K."/>
            <person name="Saunders R.D."/>
            <person name="Scheeler F."/>
            <person name="Shen H."/>
            <person name="Shue B.C."/>
            <person name="Siden-Kiamos I."/>
            <person name="Simpson M."/>
            <person name="Skupski M.P."/>
            <person name="Smith T."/>
            <person name="Spier E."/>
            <person name="Spradling A.C."/>
            <person name="Stapleton M."/>
            <person name="Strong R."/>
            <person name="Sun E."/>
            <person name="Svirskas R."/>
            <person name="Tector C."/>
            <person name="Turner R."/>
            <person name="Venter E."/>
            <person name="Wang A.H."/>
            <person name="Wang X."/>
            <person name="Wang Z.Y."/>
            <person name="Wassarman D.A."/>
            <person name="Weinstock G.M."/>
            <person name="Weissenbach J."/>
            <person name="Williams S.M."/>
            <person name="WoodageT"/>
            <person name="Worley K.C."/>
            <person name="Wu D."/>
            <person name="Yang S."/>
            <person name="Yao Q.A."/>
            <person name="Ye J."/>
            <person name="Yeh R.F."/>
            <person name="Zaveri J.S."/>
            <person name="Zhan M."/>
            <person name="Zhang G."/>
            <person name="Zhao Q."/>
            <person name="Zheng L."/>
            <person name="Zheng X.H."/>
            <person name="Zhong F.N."/>
            <person name="Zhong W."/>
            <person name="Zhou X."/>
            <person name="Zhu S."/>
            <person name="Zhu X."/>
            <person name="Smith H.O."/>
            <person name="Gibbs R.A."/>
            <person name="Myers E.W."/>
            <person name="Rubin G.M."/>
            <person name="Venter J.C."/>
        </authorList>
    </citation>
    <scope>NUCLEOTIDE SEQUENCE [LARGE SCALE GENOMIC DNA]</scope>
    <source>
        <strain evidence="24">Berkeley</strain>
    </source>
</reference>
<name>Q5LJX7_DROME</name>
<keyword evidence="5" id="KW-0633">Potassium transport</keyword>
<dbReference type="PANTHER" id="PTHR10846">
    <property type="entry name" value="SODIUM/POTASSIUM/CALCIUM EXCHANGER"/>
    <property type="match status" value="1"/>
</dbReference>
<feature type="transmembrane region" description="Helical" evidence="17">
    <location>
        <begin position="6"/>
        <end position="29"/>
    </location>
</feature>
<keyword evidence="11" id="KW-0630">Potassium</keyword>
<dbReference type="FlyBase" id="FBgn0265767">
    <property type="gene designation" value="zyd"/>
</dbReference>
<dbReference type="GO" id="GO:0006814">
    <property type="term" value="P:sodium ion transport"/>
    <property type="evidence" value="ECO:0007669"/>
    <property type="project" value="UniProtKB-KW"/>
</dbReference>
<keyword evidence="14" id="KW-0406">Ion transport</keyword>
<reference evidence="21 24" key="9">
    <citation type="journal article" date="2007" name="Science">
        <title>Sequence finishing and mapping of Drosophila melanogaster heterochromatin.</title>
        <authorList>
            <person name="Hoskins R.A."/>
            <person name="Carlson J.W."/>
            <person name="Kennedy C."/>
            <person name="Acevedo D."/>
            <person name="Evans-Holm M."/>
            <person name="Frise E."/>
            <person name="Wan K.H."/>
            <person name="Park S."/>
            <person name="Mendez-Lago M."/>
            <person name="Rossi F."/>
            <person name="Villasante A."/>
            <person name="Dimitri P."/>
            <person name="Karpen G.H."/>
            <person name="Celniker S.E."/>
        </authorList>
    </citation>
    <scope>NUCLEOTIDE SEQUENCE [LARGE SCALE GENOMIC DNA]</scope>
    <source>
        <strain evidence="24">Berkeley</strain>
    </source>
</reference>
<dbReference type="AlphaFoldDB" id="Q5LJX7"/>
<evidence type="ECO:0000256" key="16">
    <source>
        <dbReference type="ARBA" id="ARBA00023201"/>
    </source>
</evidence>
<evidence type="ECO:0000256" key="6">
    <source>
        <dbReference type="ARBA" id="ARBA00022568"/>
    </source>
</evidence>
<dbReference type="GO" id="GO:0006813">
    <property type="term" value="P:potassium ion transport"/>
    <property type="evidence" value="ECO:0007669"/>
    <property type="project" value="UniProtKB-KW"/>
</dbReference>
<dbReference type="FunFam" id="1.20.1420.30:FF:000009">
    <property type="entry name" value="sodium/potassium/calcium exchanger 5 isoform X2"/>
    <property type="match status" value="1"/>
</dbReference>
<dbReference type="EMBL" id="BT099914">
    <property type="protein sequence ID" value="ACX32985.1"/>
    <property type="molecule type" value="mRNA"/>
</dbReference>
<reference evidence="24" key="2">
    <citation type="journal article" date="2002" name="Genome Biol.">
        <title>Finishing a whole-genome shotgun: release 3 of the Drosophila melanogaster euchromatic genome sequence.</title>
        <authorList>
            <person name="Celniker S.E."/>
            <person name="Wheeler D.A."/>
            <person name="Kronmiller B."/>
            <person name="Carlson J.W."/>
            <person name="Halpern A."/>
            <person name="Patel S."/>
            <person name="Adams M."/>
            <person name="Champe M."/>
            <person name="Dugan S.P."/>
            <person name="Frise E."/>
            <person name="Hodgson A."/>
            <person name="George R.A."/>
            <person name="Hoskins R.A."/>
            <person name="Laverty T."/>
            <person name="Muzny D.M."/>
            <person name="Nelson C.R."/>
            <person name="Pacleb J.M."/>
            <person name="Park S."/>
            <person name="Pfeiffer B.D."/>
            <person name="Richards S."/>
            <person name="Sodergren E.J."/>
            <person name="Svirskas R."/>
            <person name="Tabor P.E."/>
            <person name="Wan K."/>
            <person name="Stapleton M."/>
            <person name="Sutton G.G."/>
            <person name="Venter C."/>
            <person name="Weinstock G."/>
            <person name="Scherer S.E."/>
            <person name="Myers E.W."/>
            <person name="Gibbs R.A."/>
            <person name="Rubin G.M."/>
        </authorList>
    </citation>
    <scope>NUCLEOTIDE SEQUENCE [LARGE SCALE GENOMIC DNA]</scope>
    <source>
        <strain evidence="24">Berkeley</strain>
    </source>
</reference>
<evidence type="ECO:0000256" key="7">
    <source>
        <dbReference type="ARBA" id="ARBA00022692"/>
    </source>
</evidence>
<dbReference type="GO" id="GO:0015297">
    <property type="term" value="F:antiporter activity"/>
    <property type="evidence" value="ECO:0007669"/>
    <property type="project" value="UniProtKB-KW"/>
</dbReference>
<reference evidence="24" key="4">
    <citation type="journal article" date="2002" name="Genome Biol.">
        <title>The transposable elements of the Drosophila melanogaster euchromatin: a genomics perspective.</title>
        <authorList>
            <person name="Kaminker J.S."/>
            <person name="Bergman C.M."/>
            <person name="Kronmiller B."/>
            <person name="Carlson J."/>
            <person name="Svirskas R."/>
            <person name="Patel S."/>
            <person name="Frise E."/>
            <person name="Wheeler D.A."/>
            <person name="Lewis S.E."/>
            <person name="Rubin G.M."/>
            <person name="Ashburner M."/>
            <person name="Celniker S.E."/>
        </authorList>
    </citation>
    <scope>NUCLEOTIDE SEQUENCE [LARGE SCALE GENOMIC DNA]</scope>
    <source>
        <strain evidence="24">Berkeley</strain>
    </source>
</reference>
<feature type="transmembrane region" description="Helical" evidence="17">
    <location>
        <begin position="94"/>
        <end position="113"/>
    </location>
</feature>
<dbReference type="PANTHER" id="PTHR10846:SF70">
    <property type="entry name" value="ZYDECO, ISOFORM F"/>
    <property type="match status" value="1"/>
</dbReference>
<feature type="transmembrane region" description="Helical" evidence="17">
    <location>
        <begin position="430"/>
        <end position="453"/>
    </location>
</feature>
<dbReference type="Bgee" id="FBgn0265767">
    <property type="expression patterns" value="Expressed in cortex associated CNS glial cell (Drosophila) in post-embryonic organism and 58 other cell types or tissues"/>
</dbReference>
<keyword evidence="6" id="KW-0109">Calcium transport</keyword>
<evidence type="ECO:0000256" key="15">
    <source>
        <dbReference type="ARBA" id="ARBA00023136"/>
    </source>
</evidence>
<keyword evidence="7 17" id="KW-0812">Transmembrane</keyword>
<keyword evidence="15 17" id="KW-0472">Membrane</keyword>
<evidence type="ECO:0000313" key="23">
    <source>
        <dbReference type="FlyBase" id="FBgn0265767"/>
    </source>
</evidence>
<dbReference type="Pfam" id="PF01699">
    <property type="entry name" value="Na_Ca_ex"/>
    <property type="match status" value="2"/>
</dbReference>
<evidence type="ECO:0000259" key="18">
    <source>
        <dbReference type="Pfam" id="PF01699"/>
    </source>
</evidence>
<evidence type="ECO:0000256" key="1">
    <source>
        <dbReference type="ARBA" id="ARBA00004141"/>
    </source>
</evidence>
<gene>
    <name evidence="21 23" type="primary">zyd</name>
    <name evidence="21" type="synonym">BEST:CK02262</name>
    <name evidence="19" type="synonym">CG2893-RD</name>
    <name evidence="21" type="synonym">CG40147</name>
    <name evidence="21" type="synonym">CK02262</name>
    <name evidence="21" type="synonym">Dmel\CG2893</name>
    <name evidence="21" type="synonym">Nckx-x</name>
    <name evidence="21" type="synonym">Ncxk-x</name>
    <name evidence="21 23" type="ORF">CG2893</name>
    <name evidence="21" type="ORF">Dmel_CG2893</name>
</gene>
<evidence type="ECO:0000256" key="14">
    <source>
        <dbReference type="ARBA" id="ARBA00023065"/>
    </source>
</evidence>
<evidence type="ECO:0000256" key="8">
    <source>
        <dbReference type="ARBA" id="ARBA00022729"/>
    </source>
</evidence>
<evidence type="ECO:0000313" key="19">
    <source>
        <dbReference type="EMBL" id="ACX32985.1"/>
    </source>
</evidence>
<feature type="transmembrane region" description="Helical" evidence="17">
    <location>
        <begin position="399"/>
        <end position="418"/>
    </location>
</feature>
<dbReference type="InterPro" id="IPR044880">
    <property type="entry name" value="NCX_ion-bd_dom_sf"/>
</dbReference>
<dbReference type="VEuPathDB" id="VectorBase:FBgn0265767"/>
<evidence type="ECO:0000256" key="9">
    <source>
        <dbReference type="ARBA" id="ARBA00022837"/>
    </source>
</evidence>
<evidence type="ECO:0000256" key="10">
    <source>
        <dbReference type="ARBA" id="ARBA00022847"/>
    </source>
</evidence>
<reference evidence="21" key="12">
    <citation type="journal article" date="2015" name="G3 (Bethesda)">
        <title>Gene Model Annotations for Drosophila melanogaster: The Rule-Benders.</title>
        <authorList>
            <consortium name="FlyBase Consortium"/>
            <person name="Crosby M.A."/>
            <person name="Gramates L.S."/>
            <person name="Dos Santos G."/>
            <person name="Matthews B.B."/>
            <person name="St Pierre S.E."/>
            <person name="Zhou P."/>
            <person name="Schroeder A.J."/>
            <person name="Falls K."/>
            <person name="Emmert D.B."/>
            <person name="Russo S.M."/>
            <person name="Gelbart W.M."/>
            <person name="null"/>
        </authorList>
    </citation>
    <scope>NUCLEOTIDE SEQUENCE</scope>
</reference>
<reference evidence="21" key="13">
    <citation type="journal article" date="2015" name="Genome Res.">
        <title>The Release 6 reference sequence of the Drosophila melanogaster genome.</title>
        <authorList>
            <person name="Hoskins R.A."/>
            <person name="Carlson J.W."/>
            <person name="Wan K.H."/>
            <person name="Park S."/>
            <person name="Mendez I."/>
            <person name="Galle S.E."/>
            <person name="Booth B.W."/>
            <person name="Pfeiffer B.D."/>
            <person name="George R.A."/>
            <person name="Svirskas R."/>
            <person name="Krzywinski M."/>
            <person name="Schein J."/>
            <person name="Accardo M.C."/>
            <person name="Damia E."/>
            <person name="Messina G."/>
            <person name="Mendez-Lago M."/>
            <person name="de Pablos B."/>
            <person name="Demakova O.V."/>
            <person name="Andreyeva E.N."/>
            <person name="Boldyreva L.V."/>
            <person name="Marra M."/>
            <person name="Carvalho A.B."/>
            <person name="Dimitri P."/>
            <person name="Villasante A."/>
            <person name="Zhimulev I.F."/>
            <person name="Rubin G.M."/>
            <person name="Karpen G.H."/>
            <person name="Celniker S.E."/>
        </authorList>
    </citation>
    <scope>NUCLEOTIDE SEQUENCE</scope>
</reference>
<evidence type="ECO:0000256" key="3">
    <source>
        <dbReference type="ARBA" id="ARBA00022448"/>
    </source>
</evidence>
<feature type="transmembrane region" description="Helical" evidence="17">
    <location>
        <begin position="326"/>
        <end position="348"/>
    </location>
</feature>
<reference evidence="21" key="15">
    <citation type="submission" date="2024-06" db="EMBL/GenBank/DDBJ databases">
        <title>Drosophila melanogaster release 4 sequence.</title>
        <authorList>
            <consortium name="Berkeley Drosophila Genome Project"/>
            <person name="Celniker S."/>
            <person name="Carlson J."/>
            <person name="Wan K."/>
            <person name="Pfeiffer B."/>
            <person name="Frise E."/>
            <person name="George R."/>
            <person name="Hoskins R."/>
            <person name="Stapleton M."/>
            <person name="Pacleb J."/>
            <person name="Park S."/>
            <person name="Svirskas R."/>
            <person name="Smith E."/>
            <person name="Yu C."/>
            <person name="Rubin G."/>
        </authorList>
    </citation>
    <scope>NUCLEOTIDE SEQUENCE</scope>
</reference>
<dbReference type="EMBL" id="AE014298">
    <property type="protein sequence ID" value="ALI51163.1"/>
    <property type="molecule type" value="Genomic_DNA"/>
</dbReference>
<dbReference type="RefSeq" id="NP_001015263.1">
    <property type="nucleotide sequence ID" value="NM_001015263.3"/>
</dbReference>
<dbReference type="GO" id="GO:0015293">
    <property type="term" value="F:symporter activity"/>
    <property type="evidence" value="ECO:0007669"/>
    <property type="project" value="UniProtKB-KW"/>
</dbReference>
<dbReference type="NCBIfam" id="TIGR00367">
    <property type="entry name" value="calcium/sodium antiporter"/>
    <property type="match status" value="1"/>
</dbReference>
<dbReference type="GO" id="GO:0006816">
    <property type="term" value="P:calcium ion transport"/>
    <property type="evidence" value="ECO:0007669"/>
    <property type="project" value="UniProtKB-KW"/>
</dbReference>
<reference evidence="21 24" key="8">
    <citation type="journal article" date="2007" name="Science">
        <title>The Release 5.1 annotation of Drosophila melanogaster heterochromatin.</title>
        <authorList>
            <person name="Smith C.D."/>
            <person name="Shu S."/>
            <person name="Mungall C.J."/>
            <person name="Karpen G.H."/>
        </authorList>
    </citation>
    <scope>NUCLEOTIDE SEQUENCE [LARGE SCALE GENOMIC DNA]</scope>
    <source>
        <strain evidence="24">Berkeley</strain>
    </source>
</reference>
<dbReference type="HOGENOM" id="CLU_007948_5_2_1"/>
<dbReference type="UCSC" id="CG2893-RD">
    <property type="organism name" value="d. melanogaster"/>
</dbReference>
<keyword evidence="16" id="KW-0739">Sodium transport</keyword>
<keyword evidence="8" id="KW-0732">Signal</keyword>
<dbReference type="CTD" id="3354992"/>
<keyword evidence="13" id="KW-0915">Sodium</keyword>
<keyword evidence="9" id="KW-0106">Calcium</keyword>
<reference evidence="19" key="10">
    <citation type="submission" date="2009-10" db="EMBL/GenBank/DDBJ databases">
        <authorList>
            <person name="Carlson J."/>
            <person name="Booth B."/>
            <person name="Frise E."/>
            <person name="Park S."/>
            <person name="Wan K."/>
            <person name="Yu C."/>
            <person name="Celniker S."/>
        </authorList>
    </citation>
    <scope>NUCLEOTIDE SEQUENCE</scope>
    <source>
        <strain evidence="19">Berkeley</strain>
    </source>
</reference>
<dbReference type="RefSeq" id="NP_001303558.1">
    <property type="nucleotide sequence ID" value="NM_001316629.1"/>
</dbReference>
<keyword evidence="10" id="KW-0769">Symport</keyword>
<comment type="subcellular location">
    <subcellularLocation>
        <location evidence="1">Membrane</location>
        <topology evidence="1">Multi-pass membrane protein</topology>
    </subcellularLocation>
</comment>
<evidence type="ECO:0000256" key="12">
    <source>
        <dbReference type="ARBA" id="ARBA00022989"/>
    </source>
</evidence>
<dbReference type="ExpressionAtlas" id="Q5LJX7">
    <property type="expression patterns" value="baseline and differential"/>
</dbReference>
<dbReference type="EMBL" id="AE014298">
    <property type="protein sequence ID" value="EYR77333.1"/>
    <property type="molecule type" value="Genomic_DNA"/>
</dbReference>
<dbReference type="EMBL" id="AE014298">
    <property type="protein sequence ID" value="EAL24594.1"/>
    <property type="molecule type" value="Genomic_DNA"/>
</dbReference>
<evidence type="ECO:0000256" key="2">
    <source>
        <dbReference type="ARBA" id="ARBA00005364"/>
    </source>
</evidence>
<reference evidence="21" key="14">
    <citation type="submission" date="2023-12" db="EMBL/GenBank/DDBJ databases">
        <authorList>
            <consortium name="FlyBase"/>
        </authorList>
    </citation>
    <scope>NUCLEOTIDE SEQUENCE</scope>
</reference>
<dbReference type="InterPro" id="IPR004481">
    <property type="entry name" value="K/Na/Ca-exchanger"/>
</dbReference>
<evidence type="ECO:0000313" key="24">
    <source>
        <dbReference type="Proteomes" id="UP000000803"/>
    </source>
</evidence>
<keyword evidence="4" id="KW-0050">Antiport</keyword>
<feature type="domain" description="Sodium/calcium exchanger membrane region" evidence="18">
    <location>
        <begin position="293"/>
        <end position="444"/>
    </location>
</feature>
<dbReference type="InterPro" id="IPR004837">
    <property type="entry name" value="NaCa_Exmemb"/>
</dbReference>
<dbReference type="FunFam" id="1.20.1420.30:FF:000042">
    <property type="entry name" value="Zydeco, isoform F"/>
    <property type="match status" value="1"/>
</dbReference>
<keyword evidence="12 17" id="KW-1133">Transmembrane helix</keyword>
<comment type="similarity">
    <text evidence="2">Belongs to the Ca(2+):cation antiporter (CaCA) (TC 2.A.19) family. SLC24A subfamily.</text>
</comment>
<feature type="domain" description="Sodium/calcium exchanger membrane region" evidence="18">
    <location>
        <begin position="1"/>
        <end position="112"/>
    </location>
</feature>
<reference evidence="21 24" key="5">
    <citation type="journal article" date="2002" name="Genome Biol.">
        <title>Heterochromatic sequences in a Drosophila whole-genome shotgun assembly.</title>
        <authorList>
            <person name="Hoskins R.A."/>
            <person name="Smith C.D."/>
            <person name="Carlson J.W."/>
            <person name="Carvalho A.B."/>
            <person name="Halpern A."/>
            <person name="Kaminker J.S."/>
            <person name="Kennedy C."/>
            <person name="Mungall C.J."/>
            <person name="Sullivan B.A."/>
            <person name="Sutton G.G."/>
            <person name="Yasuhara J.C."/>
            <person name="Wakimoto B.T."/>
            <person name="Myers E.W."/>
            <person name="Celniker S.E."/>
            <person name="Rubin G.M."/>
            <person name="Karpen G.H."/>
        </authorList>
    </citation>
    <scope>NUCLEOTIDE SEQUENCE [LARGE SCALE GENOMIC DNA]</scope>
    <source>
        <strain evidence="24">Berkeley</strain>
    </source>
</reference>
<evidence type="ECO:0000313" key="21">
    <source>
        <dbReference type="EMBL" id="EAL24594.1"/>
    </source>
</evidence>
<reference evidence="21" key="7">
    <citation type="submission" date="2006-08" db="EMBL/GenBank/DDBJ databases">
        <authorList>
            <person name="Celniker S."/>
            <person name="Carlson J."/>
            <person name="Wan K."/>
            <person name="Frise E."/>
            <person name="Hoskins R."/>
            <person name="Park S."/>
            <person name="Svirskas R."/>
            <person name="Rubin G."/>
        </authorList>
    </citation>
    <scope>NUCLEOTIDE SEQUENCE</scope>
</reference>
<evidence type="ECO:0000313" key="22">
    <source>
        <dbReference type="EMBL" id="EYR77333.1"/>
    </source>
</evidence>
<evidence type="ECO:0000256" key="17">
    <source>
        <dbReference type="SAM" id="Phobius"/>
    </source>
</evidence>
<sequence>MSNDVAGATFMAAATSAPELFVNVIGTFITEGDIGVGTIVGSAVFNILAVAACCGIGAGMTIPLDWWPLTRDSIAYGVTVAILICVMHDERVEWYEALILVSLYAVYLAVMYFDKTFQKCAKGGVKQARSRSRSSNCSIHTKNSNEKEPELVENRICQNMANIQLNGGLNKEQAKATSTSGAGTTAISITTSTMTTTLSTTHSAGGGGGAVGLCSGPGAIVQMAPLDDAEAESHVAVAAADEGRKEEGYSLLSYPKDKSCFAQFTWLIIWPIHLLFRIAIPDCKKAKNNKIFPLTFIMCIVWIGSLSYVVAWMITIIGDTLKIPDSVMGITFLAAGTSVPEAVSSVIVAKRGHGSMGICNSIGSNTFDILLCLGVPWLIKAVFFPIQPGQNYVAINSAGLEYSAITLLSTLFLLYLTFSTNKFKLDKKVGTACLVMYLVFMVFASLIELNVFFRVNLPTCGRS</sequence>
<protein>
    <submittedName>
        <fullName evidence="19">LD13015p</fullName>
    </submittedName>
    <submittedName>
        <fullName evidence="21">Zydeco, isoform D</fullName>
    </submittedName>
    <submittedName>
        <fullName evidence="22">Zydeco, isoform H</fullName>
    </submittedName>
    <submittedName>
        <fullName evidence="20">Zydeco, isoform I</fullName>
    </submittedName>
</protein>
<feature type="transmembrane region" description="Helical" evidence="17">
    <location>
        <begin position="36"/>
        <end position="60"/>
    </location>
</feature>
<accession>Q5LJX7</accession>
<dbReference type="AGR" id="FB:FBgn0265767"/>
<reference evidence="21" key="11">
    <citation type="journal article" date="2015" name="G3 (Bethesda)">
        <title>Gene Model Annotations for Drosophila melanogaster: Impact of High-Throughput Data.</title>
        <authorList>
            <consortium name="FlyBase Consortium"/>
            <person name="Matthews B.B."/>
            <person name="Dos Santos G."/>
            <person name="Crosby M.A."/>
            <person name="Emmert D.B."/>
            <person name="St Pierre S.E."/>
            <person name="Gramates L.S."/>
            <person name="Zhou P."/>
            <person name="Schroeder A.J."/>
            <person name="Falls K."/>
            <person name="Strelets V."/>
            <person name="Russo S.M."/>
            <person name="Gelbart W.M."/>
            <person name="null"/>
        </authorList>
    </citation>
    <scope>NUCLEOTIDE SEQUENCE</scope>
</reference>
<dbReference type="RefSeq" id="NP_001287644.1">
    <property type="nucleotide sequence ID" value="NM_001300715.1"/>
</dbReference>
<dbReference type="GO" id="GO:0005886">
    <property type="term" value="C:plasma membrane"/>
    <property type="evidence" value="ECO:0000314"/>
    <property type="project" value="FlyBase"/>
</dbReference>
<feature type="transmembrane region" description="Helical" evidence="17">
    <location>
        <begin position="292"/>
        <end position="314"/>
    </location>
</feature>
<keyword evidence="24" id="KW-1185">Reference proteome</keyword>
<dbReference type="Proteomes" id="UP000000803">
    <property type="component" value="Chromosome X"/>
</dbReference>
<dbReference type="OrthoDB" id="2127281at2759"/>
<evidence type="ECO:0000256" key="13">
    <source>
        <dbReference type="ARBA" id="ARBA00023053"/>
    </source>
</evidence>
<dbReference type="BioGRID-ORCS" id="3354992">
    <property type="hits" value="0 hits in 3 CRISPR screens"/>
</dbReference>
<dbReference type="DNASU" id="3354992"/>
<evidence type="ECO:0000256" key="5">
    <source>
        <dbReference type="ARBA" id="ARBA00022538"/>
    </source>
</evidence>
<dbReference type="GeneID" id="3354992"/>
<evidence type="ECO:0000256" key="11">
    <source>
        <dbReference type="ARBA" id="ARBA00022958"/>
    </source>
</evidence>
<organism evidence="21 24">
    <name type="scientific">Drosophila melanogaster</name>
    <name type="common">Fruit fly</name>
    <dbReference type="NCBI Taxonomy" id="7227"/>
    <lineage>
        <taxon>Eukaryota</taxon>
        <taxon>Metazoa</taxon>
        <taxon>Ecdysozoa</taxon>
        <taxon>Arthropoda</taxon>
        <taxon>Hexapoda</taxon>
        <taxon>Insecta</taxon>
        <taxon>Pterygota</taxon>
        <taxon>Neoptera</taxon>
        <taxon>Endopterygota</taxon>
        <taxon>Diptera</taxon>
        <taxon>Brachycera</taxon>
        <taxon>Muscomorpha</taxon>
        <taxon>Ephydroidea</taxon>
        <taxon>Drosophilidae</taxon>
        <taxon>Drosophila</taxon>
        <taxon>Sophophora</taxon>
    </lineage>
</organism>
<reference evidence="21 24" key="6">
    <citation type="journal article" date="2005" name="PLoS Comput. Biol.">
        <title>Combined evidence annotation of transposable elements in genome sequences.</title>
        <authorList>
            <person name="Quesneville H."/>
            <person name="Bergman C.M."/>
            <person name="Andrieu O."/>
            <person name="Autard D."/>
            <person name="Nouaud D."/>
            <person name="Ashburner M."/>
            <person name="Anxolabehere D."/>
        </authorList>
    </citation>
    <scope>NUCLEOTIDE SEQUENCE [LARGE SCALE GENOMIC DNA]</scope>
    <source>
        <strain evidence="24">Berkeley</strain>
    </source>
</reference>